<name>A0A6N3ETB7_9CLOT</name>
<evidence type="ECO:0000259" key="2">
    <source>
        <dbReference type="SMART" id="SM00382"/>
    </source>
</evidence>
<feature type="domain" description="AAA+ ATPase" evidence="2">
    <location>
        <begin position="1292"/>
        <end position="1460"/>
    </location>
</feature>
<protein>
    <submittedName>
        <fullName evidence="3">ATPase involved in DNA repair</fullName>
    </submittedName>
</protein>
<feature type="region of interest" description="Disordered" evidence="1">
    <location>
        <begin position="1"/>
        <end position="22"/>
    </location>
</feature>
<dbReference type="InterPro" id="IPR057224">
    <property type="entry name" value="DUF7902"/>
</dbReference>
<dbReference type="InterPro" id="IPR003959">
    <property type="entry name" value="ATPase_AAA_core"/>
</dbReference>
<dbReference type="RefSeq" id="WP_156561587.1">
    <property type="nucleotide sequence ID" value="NZ_CACRTV010000056.1"/>
</dbReference>
<dbReference type="InterPro" id="IPR020958">
    <property type="entry name" value="DUF3686"/>
</dbReference>
<evidence type="ECO:0000256" key="1">
    <source>
        <dbReference type="SAM" id="MobiDB-lite"/>
    </source>
</evidence>
<accession>A0A6N3ETB7</accession>
<dbReference type="Pfam" id="PF25472">
    <property type="entry name" value="DUF7902"/>
    <property type="match status" value="1"/>
</dbReference>
<organism evidence="3">
    <name type="scientific">Clostridium paraputrificum</name>
    <dbReference type="NCBI Taxonomy" id="29363"/>
    <lineage>
        <taxon>Bacteria</taxon>
        <taxon>Bacillati</taxon>
        <taxon>Bacillota</taxon>
        <taxon>Clostridia</taxon>
        <taxon>Eubacteriales</taxon>
        <taxon>Clostridiaceae</taxon>
        <taxon>Clostridium</taxon>
    </lineage>
</organism>
<dbReference type="EMBL" id="CACRTV010000056">
    <property type="protein sequence ID" value="VYU42429.1"/>
    <property type="molecule type" value="Genomic_DNA"/>
</dbReference>
<dbReference type="GO" id="GO:0005524">
    <property type="term" value="F:ATP binding"/>
    <property type="evidence" value="ECO:0007669"/>
    <property type="project" value="InterPro"/>
</dbReference>
<dbReference type="Pfam" id="PF12458">
    <property type="entry name" value="DUF3686"/>
    <property type="match status" value="1"/>
</dbReference>
<dbReference type="SMART" id="SM00382">
    <property type="entry name" value="AAA"/>
    <property type="match status" value="1"/>
</dbReference>
<dbReference type="SUPFAM" id="SSF52540">
    <property type="entry name" value="P-loop containing nucleoside triphosphate hydrolases"/>
    <property type="match status" value="1"/>
</dbReference>
<dbReference type="InterPro" id="IPR003593">
    <property type="entry name" value="AAA+_ATPase"/>
</dbReference>
<dbReference type="Gene3D" id="3.40.50.300">
    <property type="entry name" value="P-loop containing nucleotide triphosphate hydrolases"/>
    <property type="match status" value="1"/>
</dbReference>
<reference evidence="3" key="1">
    <citation type="submission" date="2019-11" db="EMBL/GenBank/DDBJ databases">
        <authorList>
            <person name="Feng L."/>
        </authorList>
    </citation>
    <scope>NUCLEOTIDE SEQUENCE</scope>
    <source>
        <strain evidence="3">CParaputrificumLFYP93</strain>
    </source>
</reference>
<sequence>MSSIDGKGVNENSHDNSKDDMENGTYEVIKNRLLKQGTELKERVEKLNEERKNVFGSIETKILGSERVITEHNCIPRDMAPVEEYFIFGYNVHIGLKSKVELSDVFSIYKYENRSFIKQSLQLINDNDFINDFDELYKYYKNTFFAKFTITEPYFYMIFQTGRDPEDIKVFKWVIEGNKLIYVDSRSEHEVRFKNRSEFRFIKATRDDQRNGLYPHVSIMDKVFVETIGGDLTIKVEDNTETGKGVYSEPVEDADQSLDDAEIYYADLEQMIILKIKPYKEEEYRYFIFNNKLKNVVRIDSIKDTCILLPGNHGIIFPEGYYLQNGEYKIFDVEADKSVFDERISSTNGEDYQYIFYNAYSGSYFIYSYNIIEQKIDTPIVCSGYSRFNSGEMIVFKSENDPRRNHIIQIWQTPYIGKNYVTEGDKDSLLFKIGNKDIVNAMADCRGVYKLIKKGEGYQSIYVDIVRESERIIDSYFWLDKEEVFNLKEVLLNIKESSTFAIGEFEKVTRIKTSTKKQIEGVSKRAEELLNNLKYGSFDSINEYVKALADIRNLRGEISSLKDLRYANFKIVNSLDLNVKEKYEEFSKKCVEFLIHPEGLKPYEEKVKELGLKIDKVNKSMDGKDLEKGMDETSSELELLVDIVSNFKIEDPTMTTKIIEKISSLFSLINNGKARLINRIEDLTKNEMTIQFNAQLKLLSQSVVNYLDISDTVDKCDEYLNKVMIMIQELEGKFVEFDDYILQLSEKREEIYNAFESKKQTILDRLNKRILGLFSSAERILKGVDNRLKNFNSVDEINGYLATDIMVEKVRDIISDLNELGDSVKGDEVTSKLKKVKEEAIRQLKDRQELYINGKDVIKLGKHHFSVNTKAIDLSIVQKDESLFYHITGTDFWEKVKEDGIENFKNVFSQSVLSENNEVYRGEYLAYLIFDLAKKNKYESLDILYLKSEEQLVEIVQKFMEPRYQEGYTKGVHDIDGAKILKALLELHQKIDLLIYSSESRALARLFWKCLAKKDTKDLLRNRLKELSKVSIFFDSSPNLESYIPYVSDKIEQENNNLNLFNKSYIKEASEYLCLEIMKGEDFVVSKEGKIIYDGFISYIKGKGLLNDFLFSIENSQRDIEGLYYFVKECVNAYKANIIENKIGGEDSNSAIFEALDEEEVEGLLNEVIVLLIEGETKLGRVIYVDSNVKVKGLIGSHPIVNSGEYTLAYTKFMNKLKKFDEIYVKEFIEFQDIKKDLINTFKKKIHLDDFKPQVLTSFVRNQLIDKVYLPLIGDNLAKQIGVVGENKRTDSMGLLLLLSPPGYGKTTLMEYIASRLGIILVKVNGPSLGYEVTSLDPDKANNTGAREELKKLNVALKMGNNVMIYLDDIQHCNPEFLQKFISLCDGQRKIEGVYNGVGETYDLRGKKVAVVMAGNPYTENGEKFKIPDMLANRADVYNLGDMLMENEEAFKLSYIENSLTSNPILTKLSTTSPKDLYGLIEMANGVERESVTLENNYSMDELNEYISVLQKLFMVRDIVLKVNMEYIHSAAQSDEYRNEPPFKLQGSYRNMNKIAEKVVAIMNDEELSQRILISYENDAQTLTSGAEANMLKWKELVGCITDEEKLRFEEIKRTFVKNKLVKGNDKLGEAVLVLSNLTENMEMIKDILAKR</sequence>
<evidence type="ECO:0000313" key="3">
    <source>
        <dbReference type="EMBL" id="VYU42429.1"/>
    </source>
</evidence>
<dbReference type="InterPro" id="IPR027417">
    <property type="entry name" value="P-loop_NTPase"/>
</dbReference>
<dbReference type="GO" id="GO:0016887">
    <property type="term" value="F:ATP hydrolysis activity"/>
    <property type="evidence" value="ECO:0007669"/>
    <property type="project" value="InterPro"/>
</dbReference>
<dbReference type="Pfam" id="PF00004">
    <property type="entry name" value="AAA"/>
    <property type="match status" value="1"/>
</dbReference>
<proteinExistence type="predicted"/>
<gene>
    <name evidence="3" type="ORF">CPLFYP93_00070</name>
</gene>
<feature type="compositionally biased region" description="Basic and acidic residues" evidence="1">
    <location>
        <begin position="12"/>
        <end position="21"/>
    </location>
</feature>